<sequence length="293" mass="33902">MAQIVYSNTHFLRRDELYHTVKPYSLRFTPPEGFPRANIKLEKHEISIHDVRAQKNNLNFKRDGATILELASKMSYDDFDDDELVKDIFLREVSNQLKLFLGAQHVQIFEHTASFTRVRKQHETFPISTGEPYRYNQPTSIAHVDTTANWAVAMAQQLNPERAAEITRHRIQCVNLWKPLVGPIKDWPLALCKSDSIDAETDFEPCDLVYPDYVVENRQVYHHDRQKWFYLSDQMPNEAWVFLQSDTKLNTKPVAHTAFPLPEVTPGTVPPRESIEVRALAYYGGFDGILEGK</sequence>
<proteinExistence type="inferred from homology"/>
<evidence type="ECO:0000256" key="1">
    <source>
        <dbReference type="ARBA" id="ARBA00023002"/>
    </source>
</evidence>
<dbReference type="PANTHER" id="PTHR34598:SF3">
    <property type="entry name" value="OXIDOREDUCTASE AN1597"/>
    <property type="match status" value="1"/>
</dbReference>
<dbReference type="PANTHER" id="PTHR34598">
    <property type="entry name" value="BLL6449 PROTEIN"/>
    <property type="match status" value="1"/>
</dbReference>
<evidence type="ECO:0000256" key="2">
    <source>
        <dbReference type="ARBA" id="ARBA00023604"/>
    </source>
</evidence>
<evidence type="ECO:0000313" key="4">
    <source>
        <dbReference type="Proteomes" id="UP000799772"/>
    </source>
</evidence>
<dbReference type="AlphaFoldDB" id="A0A9P4LZA7"/>
<evidence type="ECO:0008006" key="5">
    <source>
        <dbReference type="Google" id="ProtNLM"/>
    </source>
</evidence>
<dbReference type="NCBIfam" id="NF041278">
    <property type="entry name" value="CmcJ_NvfI_EfuI"/>
    <property type="match status" value="1"/>
</dbReference>
<dbReference type="OrthoDB" id="412788at2759"/>
<comment type="similarity">
    <text evidence="2">Belongs to the asaB hydroxylase/desaturase family.</text>
</comment>
<keyword evidence="4" id="KW-1185">Reference proteome</keyword>
<reference evidence="3" key="1">
    <citation type="journal article" date="2020" name="Stud. Mycol.">
        <title>101 Dothideomycetes genomes: a test case for predicting lifestyles and emergence of pathogens.</title>
        <authorList>
            <person name="Haridas S."/>
            <person name="Albert R."/>
            <person name="Binder M."/>
            <person name="Bloem J."/>
            <person name="Labutti K."/>
            <person name="Salamov A."/>
            <person name="Andreopoulos B."/>
            <person name="Baker S."/>
            <person name="Barry K."/>
            <person name="Bills G."/>
            <person name="Bluhm B."/>
            <person name="Cannon C."/>
            <person name="Castanera R."/>
            <person name="Culley D."/>
            <person name="Daum C."/>
            <person name="Ezra D."/>
            <person name="Gonzalez J."/>
            <person name="Henrissat B."/>
            <person name="Kuo A."/>
            <person name="Liang C."/>
            <person name="Lipzen A."/>
            <person name="Lutzoni F."/>
            <person name="Magnuson J."/>
            <person name="Mondo S."/>
            <person name="Nolan M."/>
            <person name="Ohm R."/>
            <person name="Pangilinan J."/>
            <person name="Park H.-J."/>
            <person name="Ramirez L."/>
            <person name="Alfaro M."/>
            <person name="Sun H."/>
            <person name="Tritt A."/>
            <person name="Yoshinaga Y."/>
            <person name="Zwiers L.-H."/>
            <person name="Turgeon B."/>
            <person name="Goodwin S."/>
            <person name="Spatafora J."/>
            <person name="Crous P."/>
            <person name="Grigoriev I."/>
        </authorList>
    </citation>
    <scope>NUCLEOTIDE SEQUENCE</scope>
    <source>
        <strain evidence="3">CBS 133067</strain>
    </source>
</reference>
<dbReference type="InterPro" id="IPR044053">
    <property type="entry name" value="AsaB-like"/>
</dbReference>
<name>A0A9P4LZA7_9PEZI</name>
<protein>
    <recommendedName>
        <fullName evidence="5">Methyltransferase</fullName>
    </recommendedName>
</protein>
<dbReference type="EMBL" id="ML978146">
    <property type="protein sequence ID" value="KAF2092426.1"/>
    <property type="molecule type" value="Genomic_DNA"/>
</dbReference>
<comment type="caution">
    <text evidence="3">The sequence shown here is derived from an EMBL/GenBank/DDBJ whole genome shotgun (WGS) entry which is preliminary data.</text>
</comment>
<dbReference type="GO" id="GO:0016491">
    <property type="term" value="F:oxidoreductase activity"/>
    <property type="evidence" value="ECO:0007669"/>
    <property type="project" value="UniProtKB-KW"/>
</dbReference>
<gene>
    <name evidence="3" type="ORF">NA57DRAFT_82282</name>
</gene>
<accession>A0A9P4LZA7</accession>
<evidence type="ECO:0000313" key="3">
    <source>
        <dbReference type="EMBL" id="KAF2092426.1"/>
    </source>
</evidence>
<keyword evidence="1" id="KW-0560">Oxidoreductase</keyword>
<organism evidence="3 4">
    <name type="scientific">Rhizodiscina lignyota</name>
    <dbReference type="NCBI Taxonomy" id="1504668"/>
    <lineage>
        <taxon>Eukaryota</taxon>
        <taxon>Fungi</taxon>
        <taxon>Dikarya</taxon>
        <taxon>Ascomycota</taxon>
        <taxon>Pezizomycotina</taxon>
        <taxon>Dothideomycetes</taxon>
        <taxon>Pleosporomycetidae</taxon>
        <taxon>Aulographales</taxon>
        <taxon>Rhizodiscinaceae</taxon>
        <taxon>Rhizodiscina</taxon>
    </lineage>
</organism>
<dbReference type="Proteomes" id="UP000799772">
    <property type="component" value="Unassembled WGS sequence"/>
</dbReference>